<evidence type="ECO:0000256" key="5">
    <source>
        <dbReference type="ARBA" id="ARBA00023295"/>
    </source>
</evidence>
<name>A0A081B7H9_9HYPH</name>
<dbReference type="AlphaFoldDB" id="A0A081B7H9"/>
<evidence type="ECO:0000313" key="7">
    <source>
        <dbReference type="EMBL" id="GAK43997.1"/>
    </source>
</evidence>
<protein>
    <recommendedName>
        <fullName evidence="3">beta-N-acetylhexosaminidase</fullName>
        <ecNumber evidence="3">3.2.1.52</ecNumber>
    </recommendedName>
</protein>
<dbReference type="Proteomes" id="UP000028702">
    <property type="component" value="Unassembled WGS sequence"/>
</dbReference>
<comment type="similarity">
    <text evidence="2">Belongs to the glycosyl hydrolase 3 family.</text>
</comment>
<organism evidence="7 8">
    <name type="scientific">Tepidicaulis marinus</name>
    <dbReference type="NCBI Taxonomy" id="1333998"/>
    <lineage>
        <taxon>Bacteria</taxon>
        <taxon>Pseudomonadati</taxon>
        <taxon>Pseudomonadota</taxon>
        <taxon>Alphaproteobacteria</taxon>
        <taxon>Hyphomicrobiales</taxon>
        <taxon>Parvibaculaceae</taxon>
        <taxon>Tepidicaulis</taxon>
    </lineage>
</organism>
<evidence type="ECO:0000313" key="8">
    <source>
        <dbReference type="Proteomes" id="UP000028702"/>
    </source>
</evidence>
<dbReference type="STRING" id="1333998.M2A_0496"/>
<dbReference type="InterPro" id="IPR017853">
    <property type="entry name" value="GH"/>
</dbReference>
<dbReference type="GO" id="GO:0004563">
    <property type="term" value="F:beta-N-acetylhexosaminidase activity"/>
    <property type="evidence" value="ECO:0007669"/>
    <property type="project" value="UniProtKB-EC"/>
</dbReference>
<dbReference type="PROSITE" id="PS00775">
    <property type="entry name" value="GLYCOSYL_HYDROL_F3"/>
    <property type="match status" value="1"/>
</dbReference>
<keyword evidence="4" id="KW-0378">Hydrolase</keyword>
<dbReference type="RefSeq" id="WP_045442569.1">
    <property type="nucleotide sequence ID" value="NZ_BBIO01000002.1"/>
</dbReference>
<dbReference type="EC" id="3.2.1.52" evidence="3"/>
<comment type="caution">
    <text evidence="7">The sequence shown here is derived from an EMBL/GenBank/DDBJ whole genome shotgun (WGS) entry which is preliminary data.</text>
</comment>
<evidence type="ECO:0000256" key="1">
    <source>
        <dbReference type="ARBA" id="ARBA00001231"/>
    </source>
</evidence>
<keyword evidence="5" id="KW-0326">Glycosidase</keyword>
<evidence type="ECO:0000256" key="2">
    <source>
        <dbReference type="ARBA" id="ARBA00005336"/>
    </source>
</evidence>
<dbReference type="InterPro" id="IPR001764">
    <property type="entry name" value="Glyco_hydro_3_N"/>
</dbReference>
<gene>
    <name evidence="7" type="ORF">M2A_0496</name>
</gene>
<evidence type="ECO:0000256" key="4">
    <source>
        <dbReference type="ARBA" id="ARBA00022801"/>
    </source>
</evidence>
<evidence type="ECO:0000259" key="6">
    <source>
        <dbReference type="Pfam" id="PF00933"/>
    </source>
</evidence>
<dbReference type="eggNOG" id="COG1472">
    <property type="taxonomic scope" value="Bacteria"/>
</dbReference>
<dbReference type="NCBIfam" id="NF003740">
    <property type="entry name" value="PRK05337.1"/>
    <property type="match status" value="1"/>
</dbReference>
<dbReference type="Gene3D" id="3.20.20.300">
    <property type="entry name" value="Glycoside hydrolase, family 3, N-terminal domain"/>
    <property type="match status" value="1"/>
</dbReference>
<dbReference type="PANTHER" id="PTHR30480">
    <property type="entry name" value="BETA-HEXOSAMINIDASE-RELATED"/>
    <property type="match status" value="1"/>
</dbReference>
<dbReference type="SUPFAM" id="SSF51445">
    <property type="entry name" value="(Trans)glycosidases"/>
    <property type="match status" value="1"/>
</dbReference>
<sequence>MSTPGAVIFGSKGPVLSERERAFFKEAGPWGFIVFARNIENPDQLAALTQSYREAVGRDAPILIDQERGRVQRLRPPHWRSYPTGAAYGALYSADPEKGLEAARLGARLIAGELARAGVTVDCLPVLDVPVPGAHDVIGDRAYGLTPEPVIALGRAACEGLLQNGVLPIIKHIPGHGRAGVDSHEALPVVDAPLEVLQVTDFAPFRALADMPLAMTAHVIYSAIDAEAPATTSSKVIAEVIRGDIGFDGLLMSDDLSMKALGGDFGARTRTSFAAGCDMVLHCNGDPGEMEAIMAEVPRLGGKALLRAENALGRYRPPQPFDEEAGWEAFQALIGNYS</sequence>
<reference evidence="7 8" key="1">
    <citation type="submission" date="2014-07" db="EMBL/GenBank/DDBJ databases">
        <title>Tepidicaulis marinum gen. nov., sp. nov., a novel marine bacterium denitrifying nitrate to nitrous oxide strictly under microaerobic conditions.</title>
        <authorList>
            <person name="Takeuchi M."/>
            <person name="Yamagishi T."/>
            <person name="Kamagata Y."/>
            <person name="Oshima K."/>
            <person name="Hattori M."/>
            <person name="Katayama T."/>
            <person name="Hanada S."/>
            <person name="Tamaki H."/>
            <person name="Marumo K."/>
            <person name="Maeda H."/>
            <person name="Nedachi M."/>
            <person name="Iwasaki W."/>
            <person name="Suwa Y."/>
            <person name="Sakata S."/>
        </authorList>
    </citation>
    <scope>NUCLEOTIDE SEQUENCE [LARGE SCALE GENOMIC DNA]</scope>
    <source>
        <strain evidence="7 8">MA2</strain>
    </source>
</reference>
<dbReference type="PANTHER" id="PTHR30480:SF13">
    <property type="entry name" value="BETA-HEXOSAMINIDASE"/>
    <property type="match status" value="1"/>
</dbReference>
<proteinExistence type="inferred from homology"/>
<keyword evidence="8" id="KW-1185">Reference proteome</keyword>
<dbReference type="Pfam" id="PF00933">
    <property type="entry name" value="Glyco_hydro_3"/>
    <property type="match status" value="1"/>
</dbReference>
<dbReference type="InterPro" id="IPR050226">
    <property type="entry name" value="NagZ_Beta-hexosaminidase"/>
</dbReference>
<evidence type="ECO:0000256" key="3">
    <source>
        <dbReference type="ARBA" id="ARBA00012663"/>
    </source>
</evidence>
<accession>A0A081B7H9</accession>
<comment type="catalytic activity">
    <reaction evidence="1">
        <text>Hydrolysis of terminal non-reducing N-acetyl-D-hexosamine residues in N-acetyl-beta-D-hexosaminides.</text>
        <dbReference type="EC" id="3.2.1.52"/>
    </reaction>
</comment>
<dbReference type="GO" id="GO:0009254">
    <property type="term" value="P:peptidoglycan turnover"/>
    <property type="evidence" value="ECO:0007669"/>
    <property type="project" value="TreeGrafter"/>
</dbReference>
<dbReference type="GO" id="GO:0005975">
    <property type="term" value="P:carbohydrate metabolic process"/>
    <property type="evidence" value="ECO:0007669"/>
    <property type="project" value="InterPro"/>
</dbReference>
<dbReference type="InterPro" id="IPR036962">
    <property type="entry name" value="Glyco_hydro_3_N_sf"/>
</dbReference>
<dbReference type="InterPro" id="IPR019800">
    <property type="entry name" value="Glyco_hydro_3_AS"/>
</dbReference>
<feature type="domain" description="Glycoside hydrolase family 3 N-terminal" evidence="6">
    <location>
        <begin position="31"/>
        <end position="296"/>
    </location>
</feature>
<dbReference type="EMBL" id="BBIO01000002">
    <property type="protein sequence ID" value="GAK43997.1"/>
    <property type="molecule type" value="Genomic_DNA"/>
</dbReference>